<keyword evidence="2" id="KW-1185">Reference proteome</keyword>
<dbReference type="InterPro" id="IPR036102">
    <property type="entry name" value="OsmC/Ohrsf"/>
</dbReference>
<dbReference type="PANTHER" id="PTHR35368:SF1">
    <property type="entry name" value="HYDROPEROXIDE REDUCTASE"/>
    <property type="match status" value="1"/>
</dbReference>
<dbReference type="EMBL" id="NRSG01000134">
    <property type="protein sequence ID" value="MBK1659931.1"/>
    <property type="molecule type" value="Genomic_DNA"/>
</dbReference>
<gene>
    <name evidence="1" type="ORF">CKO45_17005</name>
</gene>
<dbReference type="InterPro" id="IPR003718">
    <property type="entry name" value="OsmC/Ohr_fam"/>
</dbReference>
<evidence type="ECO:0008006" key="3">
    <source>
        <dbReference type="Google" id="ProtNLM"/>
    </source>
</evidence>
<dbReference type="Proteomes" id="UP000697995">
    <property type="component" value="Unassembled WGS sequence"/>
</dbReference>
<dbReference type="InterPro" id="IPR015946">
    <property type="entry name" value="KH_dom-like_a/b"/>
</dbReference>
<dbReference type="Pfam" id="PF02566">
    <property type="entry name" value="OsmC"/>
    <property type="match status" value="1"/>
</dbReference>
<dbReference type="PANTHER" id="PTHR35368">
    <property type="entry name" value="HYDROPEROXIDE REDUCTASE"/>
    <property type="match status" value="1"/>
</dbReference>
<organism evidence="1 2">
    <name type="scientific">Paracraurococcus ruber</name>
    <dbReference type="NCBI Taxonomy" id="77675"/>
    <lineage>
        <taxon>Bacteria</taxon>
        <taxon>Pseudomonadati</taxon>
        <taxon>Pseudomonadota</taxon>
        <taxon>Alphaproteobacteria</taxon>
        <taxon>Acetobacterales</taxon>
        <taxon>Roseomonadaceae</taxon>
        <taxon>Paracraurococcus</taxon>
    </lineage>
</organism>
<name>A0ABS1D0C6_9PROT</name>
<dbReference type="InterPro" id="IPR052924">
    <property type="entry name" value="OsmC/Ohr_hydroprdx_reductase"/>
</dbReference>
<evidence type="ECO:0000313" key="1">
    <source>
        <dbReference type="EMBL" id="MBK1659931.1"/>
    </source>
</evidence>
<sequence>MSAVRTLHCRTVAEGRFRLTNHIRDLAPIALDEAGGLPGPDSTPEPLDMLLAALGSCLAGSIRAQAAARGIVLSALSLDVEADLASAPADEAHPPSLGFDEVRVAVHIAADAPREALSSLVARATLRSQVASTLHDGTQISVVLSSPAGN</sequence>
<dbReference type="Gene3D" id="3.30.300.20">
    <property type="match status" value="1"/>
</dbReference>
<protein>
    <recommendedName>
        <fullName evidence="3">OsmC family peroxiredoxin</fullName>
    </recommendedName>
</protein>
<proteinExistence type="predicted"/>
<evidence type="ECO:0000313" key="2">
    <source>
        <dbReference type="Proteomes" id="UP000697995"/>
    </source>
</evidence>
<accession>A0ABS1D0C6</accession>
<dbReference type="RefSeq" id="WP_133220829.1">
    <property type="nucleotide sequence ID" value="NZ_NRSG01000134.1"/>
</dbReference>
<reference evidence="1 2" key="1">
    <citation type="journal article" date="2020" name="Microorganisms">
        <title>Osmotic Adaptation and Compatible Solute Biosynthesis of Phototrophic Bacteria as Revealed from Genome Analyses.</title>
        <authorList>
            <person name="Imhoff J.F."/>
            <person name="Rahn T."/>
            <person name="Kunzel S."/>
            <person name="Keller A."/>
            <person name="Neulinger S.C."/>
        </authorList>
    </citation>
    <scope>NUCLEOTIDE SEQUENCE [LARGE SCALE GENOMIC DNA]</scope>
    <source>
        <strain evidence="1 2">DSM 15382</strain>
    </source>
</reference>
<dbReference type="SUPFAM" id="SSF82784">
    <property type="entry name" value="OsmC-like"/>
    <property type="match status" value="1"/>
</dbReference>
<comment type="caution">
    <text evidence="1">The sequence shown here is derived from an EMBL/GenBank/DDBJ whole genome shotgun (WGS) entry which is preliminary data.</text>
</comment>